<dbReference type="InterPro" id="IPR013216">
    <property type="entry name" value="Methyltransf_11"/>
</dbReference>
<dbReference type="InterPro" id="IPR029063">
    <property type="entry name" value="SAM-dependent_MTases_sf"/>
</dbReference>
<dbReference type="PANTHER" id="PTHR44942:SF4">
    <property type="entry name" value="METHYLTRANSFERASE TYPE 11 DOMAIN-CONTAINING PROTEIN"/>
    <property type="match status" value="1"/>
</dbReference>
<dbReference type="Gene3D" id="3.40.50.150">
    <property type="entry name" value="Vaccinia Virus protein VP39"/>
    <property type="match status" value="1"/>
</dbReference>
<dbReference type="Proteomes" id="UP000198571">
    <property type="component" value="Unassembled WGS sequence"/>
</dbReference>
<evidence type="ECO:0000259" key="4">
    <source>
        <dbReference type="Pfam" id="PF08241"/>
    </source>
</evidence>
<gene>
    <name evidence="5" type="ORF">SAMN05518684_11615</name>
</gene>
<dbReference type="SUPFAM" id="SSF53335">
    <property type="entry name" value="S-adenosyl-L-methionine-dependent methyltransferases"/>
    <property type="match status" value="1"/>
</dbReference>
<protein>
    <submittedName>
        <fullName evidence="5">Methyltransferase domain-containing protein</fullName>
    </submittedName>
</protein>
<dbReference type="RefSeq" id="WP_093054506.1">
    <property type="nucleotide sequence ID" value="NZ_FOGT01000016.1"/>
</dbReference>
<reference evidence="6" key="1">
    <citation type="submission" date="2016-10" db="EMBL/GenBank/DDBJ databases">
        <authorList>
            <person name="Varghese N."/>
            <person name="Submissions S."/>
        </authorList>
    </citation>
    <scope>NUCLEOTIDE SEQUENCE [LARGE SCALE GENOMIC DNA]</scope>
    <source>
        <strain evidence="6">S9</strain>
    </source>
</reference>
<keyword evidence="3 5" id="KW-0808">Transferase</keyword>
<dbReference type="EMBL" id="FOGT01000016">
    <property type="protein sequence ID" value="SES31528.1"/>
    <property type="molecule type" value="Genomic_DNA"/>
</dbReference>
<keyword evidence="6" id="KW-1185">Reference proteome</keyword>
<evidence type="ECO:0000256" key="2">
    <source>
        <dbReference type="ARBA" id="ARBA00022603"/>
    </source>
</evidence>
<dbReference type="STRING" id="1601833.SAMN05518684_11615"/>
<dbReference type="CDD" id="cd02440">
    <property type="entry name" value="AdoMet_MTases"/>
    <property type="match status" value="1"/>
</dbReference>
<keyword evidence="2 5" id="KW-0489">Methyltransferase</keyword>
<organism evidence="5 6">
    <name type="scientific">Salipaludibacillus aurantiacus</name>
    <dbReference type="NCBI Taxonomy" id="1601833"/>
    <lineage>
        <taxon>Bacteria</taxon>
        <taxon>Bacillati</taxon>
        <taxon>Bacillota</taxon>
        <taxon>Bacilli</taxon>
        <taxon>Bacillales</taxon>
        <taxon>Bacillaceae</taxon>
    </lineage>
</organism>
<accession>A0A1H9WC95</accession>
<dbReference type="OrthoDB" id="9797252at2"/>
<dbReference type="AlphaFoldDB" id="A0A1H9WC95"/>
<evidence type="ECO:0000313" key="5">
    <source>
        <dbReference type="EMBL" id="SES31528.1"/>
    </source>
</evidence>
<evidence type="ECO:0000313" key="6">
    <source>
        <dbReference type="Proteomes" id="UP000198571"/>
    </source>
</evidence>
<evidence type="ECO:0000256" key="3">
    <source>
        <dbReference type="ARBA" id="ARBA00022679"/>
    </source>
</evidence>
<dbReference type="InterPro" id="IPR051052">
    <property type="entry name" value="Diverse_substrate_MTase"/>
</dbReference>
<dbReference type="GO" id="GO:0008757">
    <property type="term" value="F:S-adenosylmethionine-dependent methyltransferase activity"/>
    <property type="evidence" value="ECO:0007669"/>
    <property type="project" value="InterPro"/>
</dbReference>
<name>A0A1H9WC95_9BACI</name>
<sequence>MEVNFGNVAHHYAKYRNDLPDELFASFKVRDLTFHDKKVADLGSGTGILSRALFKEGAAVTGIEPSRELIQKAEEIDISEEMTIKYVNTGVENANLDSNSYDYVTVLRAWHWFDREKTLEVINQILKRNGKLMVMDSGFISQESLIMDTLDMIKAYMPDGKLKAAGSKASSTQRINGFPVEWFKEWEDYGLDLNDTYKFNYMVSFSNEEWTGRVGSLSWLSQIQESDRRKLLKQLYSHLNKKFNDTQHDIEHACTVALLTKR</sequence>
<proteinExistence type="inferred from homology"/>
<dbReference type="GO" id="GO:0032259">
    <property type="term" value="P:methylation"/>
    <property type="evidence" value="ECO:0007669"/>
    <property type="project" value="UniProtKB-KW"/>
</dbReference>
<dbReference type="PANTHER" id="PTHR44942">
    <property type="entry name" value="METHYLTRANSF_11 DOMAIN-CONTAINING PROTEIN"/>
    <property type="match status" value="1"/>
</dbReference>
<dbReference type="Pfam" id="PF08241">
    <property type="entry name" value="Methyltransf_11"/>
    <property type="match status" value="1"/>
</dbReference>
<feature type="domain" description="Methyltransferase type 11" evidence="4">
    <location>
        <begin position="41"/>
        <end position="133"/>
    </location>
</feature>
<comment type="similarity">
    <text evidence="1">Belongs to the methyltransferase superfamily.</text>
</comment>
<evidence type="ECO:0000256" key="1">
    <source>
        <dbReference type="ARBA" id="ARBA00008361"/>
    </source>
</evidence>